<evidence type="ECO:0000313" key="1">
    <source>
        <dbReference type="EMBL" id="MBA0705265.1"/>
    </source>
</evidence>
<reference evidence="1 2" key="1">
    <citation type="journal article" date="2019" name="Genome Biol. Evol.">
        <title>Insights into the evolution of the New World diploid cottons (Gossypium, subgenus Houzingenia) based on genome sequencing.</title>
        <authorList>
            <person name="Grover C.E."/>
            <person name="Arick M.A. 2nd"/>
            <person name="Thrash A."/>
            <person name="Conover J.L."/>
            <person name="Sanders W.S."/>
            <person name="Peterson D.G."/>
            <person name="Frelichowski J.E."/>
            <person name="Scheffler J.A."/>
            <person name="Scheffler B.E."/>
            <person name="Wendel J.F."/>
        </authorList>
    </citation>
    <scope>NUCLEOTIDE SEQUENCE [LARGE SCALE GENOMIC DNA]</scope>
    <source>
        <strain evidence="1">4</strain>
        <tissue evidence="1">Leaf</tissue>
    </source>
</reference>
<feature type="non-terminal residue" evidence="1">
    <location>
        <position position="18"/>
    </location>
</feature>
<comment type="caution">
    <text evidence="1">The sequence shown here is derived from an EMBL/GenBank/DDBJ whole genome shotgun (WGS) entry which is preliminary data.</text>
</comment>
<protein>
    <submittedName>
        <fullName evidence="1">Uncharacterized protein</fullName>
    </submittedName>
</protein>
<dbReference type="Proteomes" id="UP000593574">
    <property type="component" value="Unassembled WGS sequence"/>
</dbReference>
<accession>A0A7J8Z0I5</accession>
<keyword evidence="2" id="KW-1185">Reference proteome</keyword>
<dbReference type="EMBL" id="JABEZV010000002">
    <property type="protein sequence ID" value="MBA0705265.1"/>
    <property type="molecule type" value="Genomic_DNA"/>
</dbReference>
<proteinExistence type="predicted"/>
<name>A0A7J8Z0I5_9ROSI</name>
<gene>
    <name evidence="1" type="ORF">Golax_017469</name>
</gene>
<sequence length="18" mass="1993">MASERNSVLQVFGKTLGR</sequence>
<dbReference type="AlphaFoldDB" id="A0A7J8Z0I5"/>
<evidence type="ECO:0000313" key="2">
    <source>
        <dbReference type="Proteomes" id="UP000593574"/>
    </source>
</evidence>
<organism evidence="1 2">
    <name type="scientific">Gossypium laxum</name>
    <dbReference type="NCBI Taxonomy" id="34288"/>
    <lineage>
        <taxon>Eukaryota</taxon>
        <taxon>Viridiplantae</taxon>
        <taxon>Streptophyta</taxon>
        <taxon>Embryophyta</taxon>
        <taxon>Tracheophyta</taxon>
        <taxon>Spermatophyta</taxon>
        <taxon>Magnoliopsida</taxon>
        <taxon>eudicotyledons</taxon>
        <taxon>Gunneridae</taxon>
        <taxon>Pentapetalae</taxon>
        <taxon>rosids</taxon>
        <taxon>malvids</taxon>
        <taxon>Malvales</taxon>
        <taxon>Malvaceae</taxon>
        <taxon>Malvoideae</taxon>
        <taxon>Gossypium</taxon>
    </lineage>
</organism>